<sequence>MSNHGHSGTSRPSQCPGVSSRASILQPAALAAISLALLRSGIYNALLVLACSALLLCNPWIRTLLELPPADGSAKARSIFDPTRYLAFQDPQDGHGLENQDTNIEGGLGGFYGQQTKDSLGSRREEPLAVMPGHLRAPTERILKLILRDFVIYWYDPIAFSHADFPAAANSCIEKFVSSVYLRASTVRNVDATAELMLTTSSVLITSLRRRREQKSNATDALPEVGERLEGLGIGPGVQSSRQKSWNTTSARVSSLRSAVTELLVKNLPSCEKQSQVLVLLMTEILTKQLWEVVQKISNPDFINQQIIEWSKPADETHLAEQTIGKGEALVMAGEGGDEAADLGPVRSQSLKTEGDVPAKMPASRHSNNIDTLGGLPALDVVGGSTDRTHSSSNLWDPAKPSQSLSTSATLTSTIGTLGSFASSAFGTISDVAEKTVDVVGGTVDNIGTALLGGDLAREPEMLPPRLPPRHPEVVGVSNSRRGDEAQRDFAPTSTRPSSYDTRTMHFDMPPSQAEMPLPESLANNLRSKTSADPDSTVQGYSISEGSSVTVAQEISLEETSWSSSKENHAYPSLSEVLSRQDSVTYDAFESFLENSLRLSADIGEGETLLRLHTQLGTLSTIAAMMEPDEKTFRADASTILSKALPGLPVRGESDGAFDVRASVERTLAKLESKADVETMKPLEHDVVTRLGQLYELFCLDSTLSTSEEKETLPVPNQLNRGAPLSEIQPYPTGAKSSSSAPQEETKQLGYEPRRKATGSTISRPPSVPPRPTSIPPRPASLSLKDQSASHQAVASSMSDDACEERDTVIASAALPLQTIGSGFAHPDPILKEMPGNLEVTVTDVSPNAGRAAPLDPKSLEVMVAVEGFSISALGSGGGGFILLRRWSEFEALNQELARAPRSAFSPPKLPSPKGKDSASFCSEIEIYLKALLSPRSNHDFASSAPVINFVDKTRAGAPADRNNSRSGASTILNGIGKSFANSVEAVGKTARNSFVLQNSGSMTSSNLAQGTTAFSSSGVNAITGGSGLPGPSRSASKNSSTQTSNLAAVGAATGTSSPWVESESSFENSRRPTPSPSPPPPPSMDLSNKDLDKLLSAVFAVADEAFNLQGSWTLRRGMLRVLEQIIRSTYSSSLISTFNNSASGLNSKNFGKWIDATRESFWPGGEWSTEVGTERTKEEREETERKAREIIISYAPSQAGYMLGPGGRMACVNALKAVHESLTDPLTASDLGLNIVLRLIDMACR</sequence>
<proteinExistence type="predicted"/>
<gene>
    <name evidence="1" type="ORF">IE53DRAFT_370113</name>
</gene>
<reference evidence="1 2" key="1">
    <citation type="journal article" date="2018" name="Mol. Biol. Evol.">
        <title>Broad Genomic Sampling Reveals a Smut Pathogenic Ancestry of the Fungal Clade Ustilaginomycotina.</title>
        <authorList>
            <person name="Kijpornyongpan T."/>
            <person name="Mondo S.J."/>
            <person name="Barry K."/>
            <person name="Sandor L."/>
            <person name="Lee J."/>
            <person name="Lipzen A."/>
            <person name="Pangilinan J."/>
            <person name="LaButti K."/>
            <person name="Hainaut M."/>
            <person name="Henrissat B."/>
            <person name="Grigoriev I.V."/>
            <person name="Spatafora J.W."/>
            <person name="Aime M.C."/>
        </authorList>
    </citation>
    <scope>NUCLEOTIDE SEQUENCE [LARGE SCALE GENOMIC DNA]</scope>
    <source>
        <strain evidence="1 2">SA 807</strain>
    </source>
</reference>
<dbReference type="Proteomes" id="UP000245626">
    <property type="component" value="Unassembled WGS sequence"/>
</dbReference>
<accession>A0ACD0NT62</accession>
<keyword evidence="2" id="KW-1185">Reference proteome</keyword>
<evidence type="ECO:0000313" key="1">
    <source>
        <dbReference type="EMBL" id="PWN49022.1"/>
    </source>
</evidence>
<protein>
    <submittedName>
        <fullName evidence="1">Uncharacterized protein</fullName>
    </submittedName>
</protein>
<dbReference type="EMBL" id="KZ820108">
    <property type="protein sequence ID" value="PWN49022.1"/>
    <property type="molecule type" value="Genomic_DNA"/>
</dbReference>
<organism evidence="1 2">
    <name type="scientific">Violaceomyces palustris</name>
    <dbReference type="NCBI Taxonomy" id="1673888"/>
    <lineage>
        <taxon>Eukaryota</taxon>
        <taxon>Fungi</taxon>
        <taxon>Dikarya</taxon>
        <taxon>Basidiomycota</taxon>
        <taxon>Ustilaginomycotina</taxon>
        <taxon>Ustilaginomycetes</taxon>
        <taxon>Violaceomycetales</taxon>
        <taxon>Violaceomycetaceae</taxon>
        <taxon>Violaceomyces</taxon>
    </lineage>
</organism>
<name>A0ACD0NT62_9BASI</name>
<evidence type="ECO:0000313" key="2">
    <source>
        <dbReference type="Proteomes" id="UP000245626"/>
    </source>
</evidence>